<gene>
    <name evidence="1" type="ORF">AMECASPLE_009249</name>
</gene>
<comment type="caution">
    <text evidence="1">The sequence shown here is derived from an EMBL/GenBank/DDBJ whole genome shotgun (WGS) entry which is preliminary data.</text>
</comment>
<sequence length="109" mass="12103">MKKKVGCWGMSEQVLTTFSLCYNRRWETPHPLSVLPQKNGCPIRLRGRSLTFLSNVLLHVGKVYKRLRSQIKSTGNRPAHTGDGSSVSHCNPSCRLSCSGLLLFNSSAN</sequence>
<name>A0ABV0ZJW7_9TELE</name>
<proteinExistence type="predicted"/>
<dbReference type="EMBL" id="JAHRIP010066345">
    <property type="protein sequence ID" value="MEQ2306533.1"/>
    <property type="molecule type" value="Genomic_DNA"/>
</dbReference>
<reference evidence="1 2" key="1">
    <citation type="submission" date="2021-06" db="EMBL/GenBank/DDBJ databases">
        <authorList>
            <person name="Palmer J.M."/>
        </authorList>
    </citation>
    <scope>NUCLEOTIDE SEQUENCE [LARGE SCALE GENOMIC DNA]</scope>
    <source>
        <strain evidence="1 2">AS_MEX2019</strain>
        <tissue evidence="1">Muscle</tissue>
    </source>
</reference>
<dbReference type="Proteomes" id="UP001469553">
    <property type="component" value="Unassembled WGS sequence"/>
</dbReference>
<organism evidence="1 2">
    <name type="scientific">Ameca splendens</name>
    <dbReference type="NCBI Taxonomy" id="208324"/>
    <lineage>
        <taxon>Eukaryota</taxon>
        <taxon>Metazoa</taxon>
        <taxon>Chordata</taxon>
        <taxon>Craniata</taxon>
        <taxon>Vertebrata</taxon>
        <taxon>Euteleostomi</taxon>
        <taxon>Actinopterygii</taxon>
        <taxon>Neopterygii</taxon>
        <taxon>Teleostei</taxon>
        <taxon>Neoteleostei</taxon>
        <taxon>Acanthomorphata</taxon>
        <taxon>Ovalentaria</taxon>
        <taxon>Atherinomorphae</taxon>
        <taxon>Cyprinodontiformes</taxon>
        <taxon>Goodeidae</taxon>
        <taxon>Ameca</taxon>
    </lineage>
</organism>
<keyword evidence="2" id="KW-1185">Reference proteome</keyword>
<evidence type="ECO:0000313" key="2">
    <source>
        <dbReference type="Proteomes" id="UP001469553"/>
    </source>
</evidence>
<evidence type="ECO:0000313" key="1">
    <source>
        <dbReference type="EMBL" id="MEQ2306533.1"/>
    </source>
</evidence>
<accession>A0ABV0ZJW7</accession>
<protein>
    <submittedName>
        <fullName evidence="1">Uncharacterized protein</fullName>
    </submittedName>
</protein>